<dbReference type="GeneID" id="89969305"/>
<accession>A0AAV9NSY9</accession>
<organism evidence="2 3">
    <name type="scientific">Exophiala bonariae</name>
    <dbReference type="NCBI Taxonomy" id="1690606"/>
    <lineage>
        <taxon>Eukaryota</taxon>
        <taxon>Fungi</taxon>
        <taxon>Dikarya</taxon>
        <taxon>Ascomycota</taxon>
        <taxon>Pezizomycotina</taxon>
        <taxon>Eurotiomycetes</taxon>
        <taxon>Chaetothyriomycetidae</taxon>
        <taxon>Chaetothyriales</taxon>
        <taxon>Herpotrichiellaceae</taxon>
        <taxon>Exophiala</taxon>
    </lineage>
</organism>
<evidence type="ECO:0000256" key="1">
    <source>
        <dbReference type="SAM" id="SignalP"/>
    </source>
</evidence>
<protein>
    <submittedName>
        <fullName evidence="2">Uncharacterized protein</fullName>
    </submittedName>
</protein>
<feature type="signal peptide" evidence="1">
    <location>
        <begin position="1"/>
        <end position="31"/>
    </location>
</feature>
<proteinExistence type="predicted"/>
<dbReference type="EMBL" id="JAVRRD010000001">
    <property type="protein sequence ID" value="KAK5065245.1"/>
    <property type="molecule type" value="Genomic_DNA"/>
</dbReference>
<reference evidence="2 3" key="1">
    <citation type="submission" date="2023-08" db="EMBL/GenBank/DDBJ databases">
        <title>Black Yeasts Isolated from many extreme environments.</title>
        <authorList>
            <person name="Coleine C."/>
            <person name="Stajich J.E."/>
            <person name="Selbmann L."/>
        </authorList>
    </citation>
    <scope>NUCLEOTIDE SEQUENCE [LARGE SCALE GENOMIC DNA]</scope>
    <source>
        <strain evidence="2 3">CCFEE 5792</strain>
    </source>
</reference>
<dbReference type="RefSeq" id="XP_064712569.1">
    <property type="nucleotide sequence ID" value="XM_064844709.1"/>
</dbReference>
<sequence length="286" mass="30203">MLVSSSVLSALPLLALNLFVHFILSSAGVHGRQSCDQGHFICSPPGIFPHDGHFIETHLADLYMNLLTTVKPQDGTPPVLFDTAESRFPKSLQTLELPQTICCAETTDCLLLTTWKVPLCWDRFTTNYWLSDKSYGSMTTGVYHCASGGSANLFTGDFNLPNGQTGNLYAQNKTEQPNLSTLHLPTPYTSSGVGSAIPATAVGTDASYSTQSTTAIGYGQPQNITQAPTGAPTAGGGFPIVTNIINLTPTITPPIVSGLGAHVEDLSGQKILLVLAIVIGSVVVLL</sequence>
<keyword evidence="3" id="KW-1185">Reference proteome</keyword>
<evidence type="ECO:0000313" key="3">
    <source>
        <dbReference type="Proteomes" id="UP001358417"/>
    </source>
</evidence>
<gene>
    <name evidence="2" type="ORF">LTR84_001083</name>
</gene>
<feature type="chain" id="PRO_5043653692" evidence="1">
    <location>
        <begin position="32"/>
        <end position="286"/>
    </location>
</feature>
<dbReference type="Proteomes" id="UP001358417">
    <property type="component" value="Unassembled WGS sequence"/>
</dbReference>
<dbReference type="AlphaFoldDB" id="A0AAV9NSY9"/>
<comment type="caution">
    <text evidence="2">The sequence shown here is derived from an EMBL/GenBank/DDBJ whole genome shotgun (WGS) entry which is preliminary data.</text>
</comment>
<name>A0AAV9NSY9_9EURO</name>
<keyword evidence="1" id="KW-0732">Signal</keyword>
<evidence type="ECO:0000313" key="2">
    <source>
        <dbReference type="EMBL" id="KAK5065245.1"/>
    </source>
</evidence>